<reference evidence="1 2" key="1">
    <citation type="submission" date="2020-02" db="EMBL/GenBank/DDBJ databases">
        <title>Draft genome sequence of Haematococcus lacustris strain NIES-144.</title>
        <authorList>
            <person name="Morimoto D."/>
            <person name="Nakagawa S."/>
            <person name="Yoshida T."/>
            <person name="Sawayama S."/>
        </authorList>
    </citation>
    <scope>NUCLEOTIDE SEQUENCE [LARGE SCALE GENOMIC DNA]</scope>
    <source>
        <strain evidence="1 2">NIES-144</strain>
    </source>
</reference>
<dbReference type="EMBL" id="BLLF01004002">
    <property type="protein sequence ID" value="GFH28712.1"/>
    <property type="molecule type" value="Genomic_DNA"/>
</dbReference>
<protein>
    <submittedName>
        <fullName evidence="1">Uncharacterized protein</fullName>
    </submittedName>
</protein>
<gene>
    <name evidence="1" type="ORF">HaLaN_27250</name>
</gene>
<accession>A0A6A0A859</accession>
<organism evidence="1 2">
    <name type="scientific">Haematococcus lacustris</name>
    <name type="common">Green alga</name>
    <name type="synonym">Haematococcus pluvialis</name>
    <dbReference type="NCBI Taxonomy" id="44745"/>
    <lineage>
        <taxon>Eukaryota</taxon>
        <taxon>Viridiplantae</taxon>
        <taxon>Chlorophyta</taxon>
        <taxon>core chlorophytes</taxon>
        <taxon>Chlorophyceae</taxon>
        <taxon>CS clade</taxon>
        <taxon>Chlamydomonadales</taxon>
        <taxon>Haematococcaceae</taxon>
        <taxon>Haematococcus</taxon>
    </lineage>
</organism>
<keyword evidence="2" id="KW-1185">Reference proteome</keyword>
<sequence>MPAGRAGHLDGVTEAYLHVRSSPNTSFGSAYTKLSYETLYAGGWHVGECNSRRSRVQNRSWCGVV</sequence>
<dbReference type="AlphaFoldDB" id="A0A6A0A859"/>
<proteinExistence type="predicted"/>
<comment type="caution">
    <text evidence="1">The sequence shown here is derived from an EMBL/GenBank/DDBJ whole genome shotgun (WGS) entry which is preliminary data.</text>
</comment>
<evidence type="ECO:0000313" key="1">
    <source>
        <dbReference type="EMBL" id="GFH28712.1"/>
    </source>
</evidence>
<evidence type="ECO:0000313" key="2">
    <source>
        <dbReference type="Proteomes" id="UP000485058"/>
    </source>
</evidence>
<dbReference type="Proteomes" id="UP000485058">
    <property type="component" value="Unassembled WGS sequence"/>
</dbReference>
<name>A0A6A0A859_HAELA</name>